<accession>A0ABW0BZR8</accession>
<proteinExistence type="predicted"/>
<gene>
    <name evidence="2" type="ORF">ACFPIK_15460</name>
</gene>
<name>A0ABW0BZR8_9BACT</name>
<protein>
    <submittedName>
        <fullName evidence="2">Uncharacterized protein</fullName>
    </submittedName>
</protein>
<keyword evidence="3" id="KW-1185">Reference proteome</keyword>
<evidence type="ECO:0000313" key="3">
    <source>
        <dbReference type="Proteomes" id="UP001596163"/>
    </source>
</evidence>
<organism evidence="2 3">
    <name type="scientific">Algoriphagus aquatilis</name>
    <dbReference type="NCBI Taxonomy" id="490186"/>
    <lineage>
        <taxon>Bacteria</taxon>
        <taxon>Pseudomonadati</taxon>
        <taxon>Bacteroidota</taxon>
        <taxon>Cytophagia</taxon>
        <taxon>Cytophagales</taxon>
        <taxon>Cyclobacteriaceae</taxon>
        <taxon>Algoriphagus</taxon>
    </lineage>
</organism>
<evidence type="ECO:0000313" key="2">
    <source>
        <dbReference type="EMBL" id="MFC5193168.1"/>
    </source>
</evidence>
<dbReference type="RefSeq" id="WP_377916858.1">
    <property type="nucleotide sequence ID" value="NZ_JBHSKS010000014.1"/>
</dbReference>
<evidence type="ECO:0000256" key="1">
    <source>
        <dbReference type="SAM" id="Phobius"/>
    </source>
</evidence>
<comment type="caution">
    <text evidence="2">The sequence shown here is derived from an EMBL/GenBank/DDBJ whole genome shotgun (WGS) entry which is preliminary data.</text>
</comment>
<keyword evidence="1" id="KW-1133">Transmembrane helix</keyword>
<feature type="transmembrane region" description="Helical" evidence="1">
    <location>
        <begin position="58"/>
        <end position="77"/>
    </location>
</feature>
<keyword evidence="1" id="KW-0472">Membrane</keyword>
<sequence length="101" mass="11660">MRSKLTGIGKKLHLVVRISLEKGILLLEILSAQISLIRTLTALDLVLYCFIRTMEEQIGWWEVILAWLYILIAYLDFCPSYKIIGLRFDPDSPCCTNESLR</sequence>
<keyword evidence="1" id="KW-0812">Transmembrane</keyword>
<dbReference type="Proteomes" id="UP001596163">
    <property type="component" value="Unassembled WGS sequence"/>
</dbReference>
<reference evidence="3" key="1">
    <citation type="journal article" date="2019" name="Int. J. Syst. Evol. Microbiol.">
        <title>The Global Catalogue of Microorganisms (GCM) 10K type strain sequencing project: providing services to taxonomists for standard genome sequencing and annotation.</title>
        <authorList>
            <consortium name="The Broad Institute Genomics Platform"/>
            <consortium name="The Broad Institute Genome Sequencing Center for Infectious Disease"/>
            <person name="Wu L."/>
            <person name="Ma J."/>
        </authorList>
    </citation>
    <scope>NUCLEOTIDE SEQUENCE [LARGE SCALE GENOMIC DNA]</scope>
    <source>
        <strain evidence="3">CGMCC 1.7030</strain>
    </source>
</reference>
<dbReference type="EMBL" id="JBHSKS010000014">
    <property type="protein sequence ID" value="MFC5193168.1"/>
    <property type="molecule type" value="Genomic_DNA"/>
</dbReference>